<sequence>MHYTPLLVNVHDVTFDDYLQSLSKAAKKNYKSIIKINEDLEYAKIDFDAALVDQFMRMWERQIVGNRFAKWSFSLQYLQYLNERKMLSCFVARKKEKQDDIISLHFVEQHDGYVECYAPIYDKIKHMDRSIAKYMWFNLIRYAVQDPGIEWLDLGGGNIGTWKDLLIRHSEGKTKSYKWQYVSKIIKDNPMAEKDYIREMVLFPYRKYIKEEGSNGKTSKYELKKRIIVLLYYNKGQRLNKIVEFIKNRFRKPSASENI</sequence>
<dbReference type="Pfam" id="PF13480">
    <property type="entry name" value="Acetyltransf_6"/>
    <property type="match status" value="1"/>
</dbReference>
<proteinExistence type="predicted"/>
<gene>
    <name evidence="2" type="ORF">dsmv_0707</name>
</gene>
<dbReference type="InterPro" id="IPR016181">
    <property type="entry name" value="Acyl_CoA_acyltransferase"/>
</dbReference>
<reference evidence="2 3" key="1">
    <citation type="journal article" date="2013" name="Genome Announc.">
        <title>Draft genome sequences for three mercury-methylating, sulfate-reducing bacteria.</title>
        <authorList>
            <person name="Brown S.D."/>
            <person name="Hurt R.A.Jr."/>
            <person name="Gilmour C.C."/>
            <person name="Elias D.A."/>
        </authorList>
    </citation>
    <scope>NUCLEOTIDE SEQUENCE [LARGE SCALE GENOMIC DNA]</scope>
    <source>
        <strain evidence="2 3">DSM 2059</strain>
    </source>
</reference>
<organism evidence="2 3">
    <name type="scientific">Desulfococcus multivorans DSM 2059</name>
    <dbReference type="NCBI Taxonomy" id="1121405"/>
    <lineage>
        <taxon>Bacteria</taxon>
        <taxon>Pseudomonadati</taxon>
        <taxon>Thermodesulfobacteriota</taxon>
        <taxon>Desulfobacteria</taxon>
        <taxon>Desulfobacterales</taxon>
        <taxon>Desulfococcaceae</taxon>
        <taxon>Desulfococcus</taxon>
    </lineage>
</organism>
<name>S7TFK2_DESML</name>
<dbReference type="InterPro" id="IPR038740">
    <property type="entry name" value="BioF2-like_GNAT_dom"/>
</dbReference>
<dbReference type="AlphaFoldDB" id="S7TFK2"/>
<dbReference type="Proteomes" id="UP000014977">
    <property type="component" value="Unassembled WGS sequence"/>
</dbReference>
<comment type="caution">
    <text evidence="2">The sequence shown here is derived from an EMBL/GenBank/DDBJ whole genome shotgun (WGS) entry which is preliminary data.</text>
</comment>
<protein>
    <recommendedName>
        <fullName evidence="1">BioF2-like acetyltransferase domain-containing protein</fullName>
    </recommendedName>
</protein>
<feature type="domain" description="BioF2-like acetyltransferase" evidence="1">
    <location>
        <begin position="49"/>
        <end position="158"/>
    </location>
</feature>
<dbReference type="SUPFAM" id="SSF55729">
    <property type="entry name" value="Acyl-CoA N-acyltransferases (Nat)"/>
    <property type="match status" value="1"/>
</dbReference>
<dbReference type="EMBL" id="ATHJ01000105">
    <property type="protein sequence ID" value="EPR36002.1"/>
    <property type="molecule type" value="Genomic_DNA"/>
</dbReference>
<evidence type="ECO:0000259" key="1">
    <source>
        <dbReference type="Pfam" id="PF13480"/>
    </source>
</evidence>
<evidence type="ECO:0000313" key="2">
    <source>
        <dbReference type="EMBL" id="EPR36002.1"/>
    </source>
</evidence>
<dbReference type="RefSeq" id="WP_020877818.1">
    <property type="nucleotide sequence ID" value="NZ_ATHJ01000105.1"/>
</dbReference>
<evidence type="ECO:0000313" key="3">
    <source>
        <dbReference type="Proteomes" id="UP000014977"/>
    </source>
</evidence>
<accession>S7TFK2</accession>
<keyword evidence="3" id="KW-1185">Reference proteome</keyword>
<dbReference type="STRING" id="897.B2D07_16195"/>